<keyword evidence="2 5" id="KW-0812">Transmembrane</keyword>
<evidence type="ECO:0000256" key="5">
    <source>
        <dbReference type="SAM" id="Phobius"/>
    </source>
</evidence>
<name>A0A9E2W2T7_9BACT</name>
<dbReference type="Pfam" id="PF01061">
    <property type="entry name" value="ABC2_membrane"/>
    <property type="match status" value="1"/>
</dbReference>
<dbReference type="InterPro" id="IPR052902">
    <property type="entry name" value="ABC-2_transporter"/>
</dbReference>
<comment type="caution">
    <text evidence="7">The sequence shown here is derived from an EMBL/GenBank/DDBJ whole genome shotgun (WGS) entry which is preliminary data.</text>
</comment>
<dbReference type="GO" id="GO:0140359">
    <property type="term" value="F:ABC-type transporter activity"/>
    <property type="evidence" value="ECO:0007669"/>
    <property type="project" value="InterPro"/>
</dbReference>
<feature type="transmembrane region" description="Helical" evidence="5">
    <location>
        <begin position="54"/>
        <end position="73"/>
    </location>
</feature>
<dbReference type="GO" id="GO:0016020">
    <property type="term" value="C:membrane"/>
    <property type="evidence" value="ECO:0007669"/>
    <property type="project" value="UniProtKB-SubCell"/>
</dbReference>
<dbReference type="InterPro" id="IPR013525">
    <property type="entry name" value="ABC2_TM"/>
</dbReference>
<feature type="transmembrane region" description="Helical" evidence="5">
    <location>
        <begin position="135"/>
        <end position="160"/>
    </location>
</feature>
<feature type="transmembrane region" description="Helical" evidence="5">
    <location>
        <begin position="94"/>
        <end position="123"/>
    </location>
</feature>
<reference evidence="7" key="1">
    <citation type="submission" date="2021-06" db="EMBL/GenBank/DDBJ databases">
        <authorList>
            <person name="Huq M.A."/>
        </authorList>
    </citation>
    <scope>NUCLEOTIDE SEQUENCE</scope>
    <source>
        <strain evidence="7">MAH-26</strain>
    </source>
</reference>
<evidence type="ECO:0000256" key="1">
    <source>
        <dbReference type="ARBA" id="ARBA00004141"/>
    </source>
</evidence>
<proteinExistence type="predicted"/>
<keyword evidence="3 5" id="KW-1133">Transmembrane helix</keyword>
<dbReference type="EMBL" id="JAHSPG010000007">
    <property type="protein sequence ID" value="MBV4357690.1"/>
    <property type="molecule type" value="Genomic_DNA"/>
</dbReference>
<evidence type="ECO:0000313" key="8">
    <source>
        <dbReference type="Proteomes" id="UP000812270"/>
    </source>
</evidence>
<keyword evidence="4 5" id="KW-0472">Membrane</keyword>
<evidence type="ECO:0000256" key="3">
    <source>
        <dbReference type="ARBA" id="ARBA00022989"/>
    </source>
</evidence>
<accession>A0A9E2W2T7</accession>
<comment type="subcellular location">
    <subcellularLocation>
        <location evidence="1">Membrane</location>
        <topology evidence="1">Multi-pass membrane protein</topology>
    </subcellularLocation>
</comment>
<evidence type="ECO:0000259" key="6">
    <source>
        <dbReference type="Pfam" id="PF01061"/>
    </source>
</evidence>
<dbReference type="PANTHER" id="PTHR43027">
    <property type="entry name" value="DOXORUBICIN RESISTANCE ABC TRANSPORTER PERMEASE PROTEIN DRRC-RELATED"/>
    <property type="match status" value="1"/>
</dbReference>
<dbReference type="AlphaFoldDB" id="A0A9E2W2T7"/>
<organism evidence="7 8">
    <name type="scientific">Pinibacter aurantiacus</name>
    <dbReference type="NCBI Taxonomy" id="2851599"/>
    <lineage>
        <taxon>Bacteria</taxon>
        <taxon>Pseudomonadati</taxon>
        <taxon>Bacteroidota</taxon>
        <taxon>Chitinophagia</taxon>
        <taxon>Chitinophagales</taxon>
        <taxon>Chitinophagaceae</taxon>
        <taxon>Pinibacter</taxon>
    </lineage>
</organism>
<sequence length="249" mass="27361">MEINIPKSSTVFSALLRADFTTQWRNRRSAVLALLIPVIILISWKGIIVKYGGAFVLSSSIALGLVAIGLMGYTNSVARDRDKGIFQRLRVAPIPSWAIMISRLTVQLTMILIVTICVFITGYYVDGIHLSAVGYLLTVISALVGGAVYLSLGQMIVGLIKNPETVNSTTRLVYFVFIITGMIGGLGFLGDIAQKLARWSPYGTVQTMLAGSLQPDLWHNETTMALLVTLGYTLFFAFMGIKKFKWNTR</sequence>
<feature type="transmembrane region" description="Helical" evidence="5">
    <location>
        <begin position="222"/>
        <end position="241"/>
    </location>
</feature>
<evidence type="ECO:0000256" key="4">
    <source>
        <dbReference type="ARBA" id="ARBA00023136"/>
    </source>
</evidence>
<feature type="transmembrane region" description="Helical" evidence="5">
    <location>
        <begin position="172"/>
        <end position="190"/>
    </location>
</feature>
<keyword evidence="8" id="KW-1185">Reference proteome</keyword>
<dbReference type="Proteomes" id="UP000812270">
    <property type="component" value="Unassembled WGS sequence"/>
</dbReference>
<evidence type="ECO:0000256" key="2">
    <source>
        <dbReference type="ARBA" id="ARBA00022692"/>
    </source>
</evidence>
<protein>
    <submittedName>
        <fullName evidence="7">ABC transporter permease</fullName>
    </submittedName>
</protein>
<evidence type="ECO:0000313" key="7">
    <source>
        <dbReference type="EMBL" id="MBV4357690.1"/>
    </source>
</evidence>
<gene>
    <name evidence="7" type="ORF">KTO63_11060</name>
</gene>
<feature type="transmembrane region" description="Helical" evidence="5">
    <location>
        <begin position="30"/>
        <end position="48"/>
    </location>
</feature>
<feature type="domain" description="ABC-2 type transporter transmembrane" evidence="6">
    <location>
        <begin position="11"/>
        <end position="202"/>
    </location>
</feature>
<dbReference type="RefSeq" id="WP_217791347.1">
    <property type="nucleotide sequence ID" value="NZ_JAHSPG010000007.1"/>
</dbReference>
<dbReference type="PANTHER" id="PTHR43027:SF1">
    <property type="entry name" value="DOXORUBICIN RESISTANCE ABC TRANSPORTER PERMEASE PROTEIN DRRC-RELATED"/>
    <property type="match status" value="1"/>
</dbReference>